<organism evidence="1 2">
    <name type="scientific">Cardiocondyla obscurior</name>
    <dbReference type="NCBI Taxonomy" id="286306"/>
    <lineage>
        <taxon>Eukaryota</taxon>
        <taxon>Metazoa</taxon>
        <taxon>Ecdysozoa</taxon>
        <taxon>Arthropoda</taxon>
        <taxon>Hexapoda</taxon>
        <taxon>Insecta</taxon>
        <taxon>Pterygota</taxon>
        <taxon>Neoptera</taxon>
        <taxon>Endopterygota</taxon>
        <taxon>Hymenoptera</taxon>
        <taxon>Apocrita</taxon>
        <taxon>Aculeata</taxon>
        <taxon>Formicoidea</taxon>
        <taxon>Formicidae</taxon>
        <taxon>Myrmicinae</taxon>
        <taxon>Cardiocondyla</taxon>
    </lineage>
</organism>
<accession>A0AAW2F2C3</accession>
<evidence type="ECO:0000313" key="2">
    <source>
        <dbReference type="Proteomes" id="UP001430953"/>
    </source>
</evidence>
<comment type="caution">
    <text evidence="1">The sequence shown here is derived from an EMBL/GenBank/DDBJ whole genome shotgun (WGS) entry which is preliminary data.</text>
</comment>
<dbReference type="AlphaFoldDB" id="A0AAW2F2C3"/>
<dbReference type="EMBL" id="JADYXP020000014">
    <property type="protein sequence ID" value="KAL0110143.1"/>
    <property type="molecule type" value="Genomic_DNA"/>
</dbReference>
<name>A0AAW2F2C3_9HYME</name>
<dbReference type="Proteomes" id="UP001430953">
    <property type="component" value="Unassembled WGS sequence"/>
</dbReference>
<protein>
    <submittedName>
        <fullName evidence="1">Uncharacterized protein</fullName>
    </submittedName>
</protein>
<proteinExistence type="predicted"/>
<sequence>MFDERLRYRRDYRQYFSRLLIRLLRTMISFREIKVSMILFCS</sequence>
<evidence type="ECO:0000313" key="1">
    <source>
        <dbReference type="EMBL" id="KAL0110143.1"/>
    </source>
</evidence>
<reference evidence="1 2" key="1">
    <citation type="submission" date="2023-03" db="EMBL/GenBank/DDBJ databases">
        <title>High recombination rates correlate with genetic variation in Cardiocondyla obscurior ants.</title>
        <authorList>
            <person name="Errbii M."/>
        </authorList>
    </citation>
    <scope>NUCLEOTIDE SEQUENCE [LARGE SCALE GENOMIC DNA]</scope>
    <source>
        <strain evidence="1">Alpha-2009</strain>
        <tissue evidence="1">Whole body</tissue>
    </source>
</reference>
<keyword evidence="2" id="KW-1185">Reference proteome</keyword>
<gene>
    <name evidence="1" type="ORF">PUN28_013645</name>
</gene>